<gene>
    <name evidence="10" type="ORF">N173_10685</name>
</gene>
<feature type="domain" description="DNA methylase N-4/N-6" evidence="9">
    <location>
        <begin position="299"/>
        <end position="602"/>
    </location>
</feature>
<dbReference type="GO" id="GO:0009307">
    <property type="term" value="P:DNA restriction-modification system"/>
    <property type="evidence" value="ECO:0007669"/>
    <property type="project" value="UniProtKB-KW"/>
</dbReference>
<dbReference type="CDD" id="cd02440">
    <property type="entry name" value="AdoMet_MTases"/>
    <property type="match status" value="1"/>
</dbReference>
<dbReference type="PRINTS" id="PR00508">
    <property type="entry name" value="S21N4MTFRASE"/>
</dbReference>
<accession>A0AAV3JUE4</accession>
<name>A0AAV3JUE4_ACIBA</name>
<comment type="catalytic activity">
    <reaction evidence="8">
        <text>a 2'-deoxycytidine in DNA + S-adenosyl-L-methionine = an N(4)-methyl-2'-deoxycytidine in DNA + S-adenosyl-L-homocysteine + H(+)</text>
        <dbReference type="Rhea" id="RHEA:16857"/>
        <dbReference type="Rhea" id="RHEA-COMP:11369"/>
        <dbReference type="Rhea" id="RHEA-COMP:13674"/>
        <dbReference type="ChEBI" id="CHEBI:15378"/>
        <dbReference type="ChEBI" id="CHEBI:57856"/>
        <dbReference type="ChEBI" id="CHEBI:59789"/>
        <dbReference type="ChEBI" id="CHEBI:85452"/>
        <dbReference type="ChEBI" id="CHEBI:137933"/>
        <dbReference type="EC" id="2.1.1.113"/>
    </reaction>
</comment>
<sequence length="960" mass="110385">MKKLTIEIPSSKEEQLKASLKEKSHTLNSWITEQFDLLLEEQIFLNSGANAKGVEVLASMDWAFTDEATSIYTHDIHPYPAKFIPQIPNRLICALSEEGDVVLDPFAGSCTTATEASRLGRYSISIDANPLSALIGKAKTIKFSKDDNDALESLKVHLLSYKDLIKTDKENLSPILLEQLKKFIPDIPNIDKWFMPFVITELALIKFFIDKLDRETAKILASVALSRIIIKNSNQDSETRYTAIQKDILPSQTLSSFLDSLNFVLKKVKLSLGEFEFHPAKFLVGDSRYEMMNLDENSVDLIVTSPPYANATDYHLYHRFRMFWMGFDPRELGKIEIGSHLKHQRNDSGYEEYKLDMTQILKGMYRVLKPGKYAALVVGDSIFKNEIFETHKILVEDAKGIGFEHISTIVRPLHETKRSFVKPGRRLRQEQIVIVKKPETKMKIIGCNTKYKLFEYEKELLVKEIEALLNRKVDIMEKKGSSLKFSNFEVSSFEFSRLKHIIFAHEFTYNFENQIHTNQFFKENTLERTRKNSTYFTHGLHAYKGKFYPQLAASLINIATKHNNDSQILDPFCGSGTTVLEAVLGGHKAFGIDMNPLAYHLSKSKNEILLLDRNLVRGAIKTLSYELTKFDENKIYTLTQFPIEISDELYSWFPSKVVVKLDYILSKIRVFGDTRLVNYFEMILSSIVRSISQQDPQDLRIRRRKEEIEDAPAIELLLKSLIQEQEKLEHFWKCEDQGCINRGTFSLMYGDNKSEDSYLQLGIEPSSIDAIITSPPYCTALPYIDTDRLSILILKGFTSKQRATIEKSLTGSRDITNTELNEMNRRILEEHVELPEQIIVFLKMVCTKNLNDKKAGFRKKNTAALLLRYFEDMKAVLNRNYEVLKEGASAYYVVGDSKTQIEEEWCHIKTCEYLLLIGESLGFEVESYLDISVTNDNKINSKNFIESNSILKFKKPLRMT</sequence>
<evidence type="ECO:0000256" key="2">
    <source>
        <dbReference type="ARBA" id="ARBA00012185"/>
    </source>
</evidence>
<comment type="similarity">
    <text evidence="1">Belongs to the N(4)/N(6)-methyltransferase family. N(4) subfamily.</text>
</comment>
<dbReference type="InterPro" id="IPR002941">
    <property type="entry name" value="DNA_methylase_N4/N6"/>
</dbReference>
<evidence type="ECO:0000313" key="11">
    <source>
        <dbReference type="Proteomes" id="UP000016517"/>
    </source>
</evidence>
<keyword evidence="6" id="KW-0680">Restriction system</keyword>
<evidence type="ECO:0000256" key="7">
    <source>
        <dbReference type="ARBA" id="ARBA00023125"/>
    </source>
</evidence>
<dbReference type="GO" id="GO:0005737">
    <property type="term" value="C:cytoplasm"/>
    <property type="evidence" value="ECO:0007669"/>
    <property type="project" value="TreeGrafter"/>
</dbReference>
<evidence type="ECO:0000259" key="9">
    <source>
        <dbReference type="Pfam" id="PF01555"/>
    </source>
</evidence>
<dbReference type="Pfam" id="PF01555">
    <property type="entry name" value="N6_N4_Mtase"/>
    <property type="match status" value="2"/>
</dbReference>
<evidence type="ECO:0000256" key="6">
    <source>
        <dbReference type="ARBA" id="ARBA00022747"/>
    </source>
</evidence>
<dbReference type="InterPro" id="IPR029063">
    <property type="entry name" value="SAM-dependent_MTases_sf"/>
</dbReference>
<dbReference type="Proteomes" id="UP000016517">
    <property type="component" value="Unassembled WGS sequence"/>
</dbReference>
<protein>
    <recommendedName>
        <fullName evidence="2">site-specific DNA-methyltransferase (cytosine-N(4)-specific)</fullName>
        <ecNumber evidence="2">2.1.1.113</ecNumber>
    </recommendedName>
</protein>
<dbReference type="InterPro" id="IPR001091">
    <property type="entry name" value="RM_Methyltransferase"/>
</dbReference>
<feature type="domain" description="DNA methylase N-4/N-6" evidence="9">
    <location>
        <begin position="11"/>
        <end position="130"/>
    </location>
</feature>
<reference evidence="10 11" key="1">
    <citation type="submission" date="2013-08" db="EMBL/GenBank/DDBJ databases">
        <title>Study of Ammonical-Nitrogen removal by Nitrification Denitrification process using lab isolates.</title>
        <authorList>
            <person name="Khardenavis A.A."/>
            <person name="Pal R.R."/>
            <person name="Kapley A."/>
            <person name="Qureshi A."/>
            <person name="Purohit H.J."/>
        </authorList>
    </citation>
    <scope>NUCLEOTIDE SEQUENCE [LARGE SCALE GENOMIC DNA]</scope>
    <source>
        <strain evidence="10 11">EGD-HP18</strain>
    </source>
</reference>
<keyword evidence="5" id="KW-0949">S-adenosyl-L-methionine</keyword>
<keyword evidence="4" id="KW-0808">Transferase</keyword>
<dbReference type="InterPro" id="IPR053943">
    <property type="entry name" value="RlmKL-like_Mtase_CS"/>
</dbReference>
<organism evidence="10 11">
    <name type="scientific">Acinetobacter baumannii EGD-HP18</name>
    <dbReference type="NCBI Taxonomy" id="1358412"/>
    <lineage>
        <taxon>Bacteria</taxon>
        <taxon>Pseudomonadati</taxon>
        <taxon>Pseudomonadota</taxon>
        <taxon>Gammaproteobacteria</taxon>
        <taxon>Moraxellales</taxon>
        <taxon>Moraxellaceae</taxon>
        <taxon>Acinetobacter</taxon>
        <taxon>Acinetobacter calcoaceticus/baumannii complex</taxon>
    </lineage>
</organism>
<dbReference type="RefSeq" id="WP_021511518.1">
    <property type="nucleotide sequence ID" value="NZ_AVST01000127.1"/>
</dbReference>
<comment type="caution">
    <text evidence="10">The sequence shown here is derived from an EMBL/GenBank/DDBJ whole genome shotgun (WGS) entry which is preliminary data.</text>
</comment>
<evidence type="ECO:0000256" key="1">
    <source>
        <dbReference type="ARBA" id="ARBA00010203"/>
    </source>
</evidence>
<evidence type="ECO:0000256" key="8">
    <source>
        <dbReference type="ARBA" id="ARBA00049120"/>
    </source>
</evidence>
<proteinExistence type="inferred from homology"/>
<evidence type="ECO:0000256" key="5">
    <source>
        <dbReference type="ARBA" id="ARBA00022691"/>
    </source>
</evidence>
<dbReference type="GO" id="GO:0008170">
    <property type="term" value="F:N-methyltransferase activity"/>
    <property type="evidence" value="ECO:0007669"/>
    <property type="project" value="InterPro"/>
</dbReference>
<dbReference type="GO" id="GO:0032259">
    <property type="term" value="P:methylation"/>
    <property type="evidence" value="ECO:0007669"/>
    <property type="project" value="UniProtKB-KW"/>
</dbReference>
<keyword evidence="7" id="KW-0238">DNA-binding</keyword>
<dbReference type="GO" id="GO:0015667">
    <property type="term" value="F:site-specific DNA-methyltransferase (cytosine-N4-specific) activity"/>
    <property type="evidence" value="ECO:0007669"/>
    <property type="project" value="UniProtKB-EC"/>
</dbReference>
<evidence type="ECO:0000313" key="10">
    <source>
        <dbReference type="EMBL" id="ERH65437.1"/>
    </source>
</evidence>
<keyword evidence="3" id="KW-0489">Methyltransferase</keyword>
<dbReference type="PROSITE" id="PS01261">
    <property type="entry name" value="UPF0020"/>
    <property type="match status" value="1"/>
</dbReference>
<dbReference type="PANTHER" id="PTHR13370:SF3">
    <property type="entry name" value="TRNA (GUANINE(10)-N2)-METHYLTRANSFERASE HOMOLOG"/>
    <property type="match status" value="1"/>
</dbReference>
<dbReference type="PROSITE" id="PS00093">
    <property type="entry name" value="N4_MTASE"/>
    <property type="match status" value="2"/>
</dbReference>
<dbReference type="InterPro" id="IPR017985">
    <property type="entry name" value="MeTrfase_CN4_CS"/>
</dbReference>
<dbReference type="AlphaFoldDB" id="A0AAV3JUE4"/>
<dbReference type="EMBL" id="AVST01000127">
    <property type="protein sequence ID" value="ERH65437.1"/>
    <property type="molecule type" value="Genomic_DNA"/>
</dbReference>
<dbReference type="SUPFAM" id="SSF53335">
    <property type="entry name" value="S-adenosyl-L-methionine-dependent methyltransferases"/>
    <property type="match status" value="3"/>
</dbReference>
<dbReference type="PANTHER" id="PTHR13370">
    <property type="entry name" value="RNA METHYLASE-RELATED"/>
    <property type="match status" value="1"/>
</dbReference>
<dbReference type="EC" id="2.1.1.113" evidence="2"/>
<evidence type="ECO:0000256" key="4">
    <source>
        <dbReference type="ARBA" id="ARBA00022679"/>
    </source>
</evidence>
<dbReference type="GO" id="GO:0003677">
    <property type="term" value="F:DNA binding"/>
    <property type="evidence" value="ECO:0007669"/>
    <property type="project" value="UniProtKB-KW"/>
</dbReference>
<evidence type="ECO:0000256" key="3">
    <source>
        <dbReference type="ARBA" id="ARBA00022603"/>
    </source>
</evidence>
<dbReference type="Gene3D" id="3.40.50.150">
    <property type="entry name" value="Vaccinia Virus protein VP39"/>
    <property type="match status" value="3"/>
</dbReference>